<evidence type="ECO:0000313" key="2">
    <source>
        <dbReference type="Proteomes" id="UP001524383"/>
    </source>
</evidence>
<gene>
    <name evidence="1" type="ORF">FTO68_04895</name>
</gene>
<organism evidence="1 2">
    <name type="scientific">Methanocalculus taiwanensis</name>
    <dbReference type="NCBI Taxonomy" id="106207"/>
    <lineage>
        <taxon>Archaea</taxon>
        <taxon>Methanobacteriati</taxon>
        <taxon>Methanobacteriota</taxon>
        <taxon>Stenosarchaea group</taxon>
        <taxon>Methanomicrobia</taxon>
        <taxon>Methanomicrobiales</taxon>
        <taxon>Methanocalculaceae</taxon>
        <taxon>Methanocalculus</taxon>
    </lineage>
</organism>
<protein>
    <submittedName>
        <fullName evidence="1">DUF2124 domain-containing protein</fullName>
    </submittedName>
</protein>
<reference evidence="1 2" key="1">
    <citation type="submission" date="2019-08" db="EMBL/GenBank/DDBJ databases">
        <authorList>
            <person name="Chen S.-C."/>
            <person name="Lai M.-C."/>
            <person name="You Y.-T."/>
        </authorList>
    </citation>
    <scope>NUCLEOTIDE SEQUENCE [LARGE SCALE GENOMIC DNA]</scope>
    <source>
        <strain evidence="1 2">P2F9704a</strain>
    </source>
</reference>
<dbReference type="Gene3D" id="3.40.50.2300">
    <property type="match status" value="1"/>
</dbReference>
<evidence type="ECO:0000313" key="1">
    <source>
        <dbReference type="EMBL" id="MCQ1538327.1"/>
    </source>
</evidence>
<dbReference type="InterPro" id="IPR009183">
    <property type="entry name" value="UCP004962"/>
</dbReference>
<name>A0ABD4TLA3_9EURY</name>
<dbReference type="AlphaFoldDB" id="A0ABD4TLA3"/>
<dbReference type="RefSeq" id="WP_255332269.1">
    <property type="nucleotide sequence ID" value="NZ_VOTZ01000008.1"/>
</dbReference>
<dbReference type="PIRSF" id="PIRSF004962">
    <property type="entry name" value="UCP004962"/>
    <property type="match status" value="1"/>
</dbReference>
<comment type="caution">
    <text evidence="1">The sequence shown here is derived from an EMBL/GenBank/DDBJ whole genome shotgun (WGS) entry which is preliminary data.</text>
</comment>
<proteinExistence type="predicted"/>
<keyword evidence="2" id="KW-1185">Reference proteome</keyword>
<accession>A0ABD4TLA3</accession>
<dbReference type="Pfam" id="PF09897">
    <property type="entry name" value="DUF2124"/>
    <property type="match status" value="1"/>
</dbReference>
<dbReference type="EMBL" id="VOTZ01000008">
    <property type="protein sequence ID" value="MCQ1538327.1"/>
    <property type="molecule type" value="Genomic_DNA"/>
</dbReference>
<dbReference type="Proteomes" id="UP001524383">
    <property type="component" value="Unassembled WGS sequence"/>
</dbReference>
<sequence length="161" mass="17245">MTTVTTLTGVPGILRPFKEFLKEKGLPEGSQIVYYGCAGTCTPFVELLAYATRDLNLTHLFVPLFDEANAHVLKSVPAVGMQAKEGAAVKPALIVLMGGLAMPGVPVTIEEVKAVVSKHGVPVAGVCFMSMFEKSGWLLEISFELLIDAKIDPVTITRKAK</sequence>